<sequence>MKNFTNLQNWIMKRGPQCIYILHIPGTWPMRDCANTSPKHQVQRHSTLPPPCKAGNTNQLISTTYLLCTMIYSMVNSCLKINLQRNSAHVFIHHITHPKSSQVMWDYTNNDKTTNSELKLTS</sequence>
<accession>A0A251P4V5</accession>
<dbReference type="Proteomes" id="UP000006882">
    <property type="component" value="Chromosome G5"/>
</dbReference>
<dbReference type="EMBL" id="CM007655">
    <property type="protein sequence ID" value="ONI06614.1"/>
    <property type="molecule type" value="Genomic_DNA"/>
</dbReference>
<evidence type="ECO:0000313" key="1">
    <source>
        <dbReference type="EMBL" id="ONI06614.1"/>
    </source>
</evidence>
<evidence type="ECO:0000313" key="2">
    <source>
        <dbReference type="Proteomes" id="UP000006882"/>
    </source>
</evidence>
<gene>
    <name evidence="1" type="ORF">PRUPE_5G070200</name>
</gene>
<proteinExistence type="predicted"/>
<name>A0A251P4V5_PRUPE</name>
<organism evidence="1 2">
    <name type="scientific">Prunus persica</name>
    <name type="common">Peach</name>
    <name type="synonym">Amygdalus persica</name>
    <dbReference type="NCBI Taxonomy" id="3760"/>
    <lineage>
        <taxon>Eukaryota</taxon>
        <taxon>Viridiplantae</taxon>
        <taxon>Streptophyta</taxon>
        <taxon>Embryophyta</taxon>
        <taxon>Tracheophyta</taxon>
        <taxon>Spermatophyta</taxon>
        <taxon>Magnoliopsida</taxon>
        <taxon>eudicotyledons</taxon>
        <taxon>Gunneridae</taxon>
        <taxon>Pentapetalae</taxon>
        <taxon>rosids</taxon>
        <taxon>fabids</taxon>
        <taxon>Rosales</taxon>
        <taxon>Rosaceae</taxon>
        <taxon>Amygdaloideae</taxon>
        <taxon>Amygdaleae</taxon>
        <taxon>Prunus</taxon>
    </lineage>
</organism>
<protein>
    <submittedName>
        <fullName evidence="1">Uncharacterized protein</fullName>
    </submittedName>
</protein>
<keyword evidence="2" id="KW-1185">Reference proteome</keyword>
<dbReference type="AlphaFoldDB" id="A0A251P4V5"/>
<reference evidence="1 2" key="1">
    <citation type="journal article" date="2013" name="Nat. Genet.">
        <title>The high-quality draft genome of peach (Prunus persica) identifies unique patterns of genetic diversity, domestication and genome evolution.</title>
        <authorList>
            <consortium name="International Peach Genome Initiative"/>
            <person name="Verde I."/>
            <person name="Abbott A.G."/>
            <person name="Scalabrin S."/>
            <person name="Jung S."/>
            <person name="Shu S."/>
            <person name="Marroni F."/>
            <person name="Zhebentyayeva T."/>
            <person name="Dettori M.T."/>
            <person name="Grimwood J."/>
            <person name="Cattonaro F."/>
            <person name="Zuccolo A."/>
            <person name="Rossini L."/>
            <person name="Jenkins J."/>
            <person name="Vendramin E."/>
            <person name="Meisel L.A."/>
            <person name="Decroocq V."/>
            <person name="Sosinski B."/>
            <person name="Prochnik S."/>
            <person name="Mitros T."/>
            <person name="Policriti A."/>
            <person name="Cipriani G."/>
            <person name="Dondini L."/>
            <person name="Ficklin S."/>
            <person name="Goodstein D.M."/>
            <person name="Xuan P."/>
            <person name="Del Fabbro C."/>
            <person name="Aramini V."/>
            <person name="Copetti D."/>
            <person name="Gonzalez S."/>
            <person name="Horner D.S."/>
            <person name="Falchi R."/>
            <person name="Lucas S."/>
            <person name="Mica E."/>
            <person name="Maldonado J."/>
            <person name="Lazzari B."/>
            <person name="Bielenberg D."/>
            <person name="Pirona R."/>
            <person name="Miculan M."/>
            <person name="Barakat A."/>
            <person name="Testolin R."/>
            <person name="Stella A."/>
            <person name="Tartarini S."/>
            <person name="Tonutti P."/>
            <person name="Arus P."/>
            <person name="Orellana A."/>
            <person name="Wells C."/>
            <person name="Main D."/>
            <person name="Vizzotto G."/>
            <person name="Silva H."/>
            <person name="Salamini F."/>
            <person name="Schmutz J."/>
            <person name="Morgante M."/>
            <person name="Rokhsar D.S."/>
        </authorList>
    </citation>
    <scope>NUCLEOTIDE SEQUENCE [LARGE SCALE GENOMIC DNA]</scope>
    <source>
        <strain evidence="2">cv. Nemared</strain>
    </source>
</reference>
<dbReference type="Gramene" id="ONI06614">
    <property type="protein sequence ID" value="ONI06614"/>
    <property type="gene ID" value="PRUPE_5G070200"/>
</dbReference>